<dbReference type="AlphaFoldDB" id="A0AAU8BJL5"/>
<gene>
    <name evidence="12" type="ORF">PG915_02680</name>
</gene>
<evidence type="ECO:0000256" key="11">
    <source>
        <dbReference type="RuleBase" id="RU003781"/>
    </source>
</evidence>
<reference evidence="12" key="1">
    <citation type="submission" date="2023-01" db="EMBL/GenBank/DDBJ databases">
        <title>Vibrio sp. CB1-14 genome sequencing.</title>
        <authorList>
            <person name="Otstavnykh N."/>
            <person name="Isaeva M."/>
            <person name="Meleshko D."/>
        </authorList>
    </citation>
    <scope>NUCLEOTIDE SEQUENCE</scope>
    <source>
        <strain evidence="12">CB1-14</strain>
    </source>
</reference>
<evidence type="ECO:0000256" key="8">
    <source>
        <dbReference type="ARBA" id="ARBA00051875"/>
    </source>
</evidence>
<dbReference type="GO" id="GO:0009117">
    <property type="term" value="P:nucleotide metabolic process"/>
    <property type="evidence" value="ECO:0007669"/>
    <property type="project" value="UniProtKB-KW"/>
</dbReference>
<dbReference type="GO" id="GO:0017111">
    <property type="term" value="F:ribonucleoside triphosphate phosphatase activity"/>
    <property type="evidence" value="ECO:0007669"/>
    <property type="project" value="InterPro"/>
</dbReference>
<feature type="binding site" evidence="10">
    <location>
        <begin position="183"/>
        <end position="184"/>
    </location>
    <ligand>
        <name>substrate</name>
    </ligand>
</feature>
<dbReference type="EC" id="3.6.1.66" evidence="10"/>
<comment type="subunit">
    <text evidence="2 10">Homodimer.</text>
</comment>
<evidence type="ECO:0000256" key="9">
    <source>
        <dbReference type="ARBA" id="ARBA00052017"/>
    </source>
</evidence>
<evidence type="ECO:0000256" key="2">
    <source>
        <dbReference type="ARBA" id="ARBA00011738"/>
    </source>
</evidence>
<comment type="catalytic activity">
    <reaction evidence="9 10">
        <text>XTP + H2O = XMP + diphosphate + H(+)</text>
        <dbReference type="Rhea" id="RHEA:28610"/>
        <dbReference type="ChEBI" id="CHEBI:15377"/>
        <dbReference type="ChEBI" id="CHEBI:15378"/>
        <dbReference type="ChEBI" id="CHEBI:33019"/>
        <dbReference type="ChEBI" id="CHEBI:57464"/>
        <dbReference type="ChEBI" id="CHEBI:61314"/>
        <dbReference type="EC" id="3.6.1.66"/>
    </reaction>
</comment>
<proteinExistence type="inferred from homology"/>
<dbReference type="InterPro" id="IPR002637">
    <property type="entry name" value="RdgB/HAM1"/>
</dbReference>
<dbReference type="KEGG" id="vck:PG915_02680"/>
<evidence type="ECO:0000256" key="6">
    <source>
        <dbReference type="ARBA" id="ARBA00022842"/>
    </source>
</evidence>
<protein>
    <recommendedName>
        <fullName evidence="10">dITP/XTP pyrophosphatase</fullName>
        <ecNumber evidence="10">3.6.1.66</ecNumber>
    </recommendedName>
    <alternativeName>
        <fullName evidence="10">Non-canonical purine NTP pyrophosphatase</fullName>
    </alternativeName>
    <alternativeName>
        <fullName evidence="10">Non-standard purine NTP pyrophosphatase</fullName>
    </alternativeName>
    <alternativeName>
        <fullName evidence="10">Nucleoside-triphosphate diphosphatase</fullName>
    </alternativeName>
    <alternativeName>
        <fullName evidence="10">Nucleoside-triphosphate pyrophosphatase</fullName>
        <shortName evidence="10">NTPase</shortName>
    </alternativeName>
</protein>
<feature type="binding site" evidence="10">
    <location>
        <begin position="9"/>
        <end position="14"/>
    </location>
    <ligand>
        <name>substrate</name>
    </ligand>
</feature>
<dbReference type="RefSeq" id="WP_353497764.1">
    <property type="nucleotide sequence ID" value="NZ_CP115920.1"/>
</dbReference>
<dbReference type="InterPro" id="IPR029001">
    <property type="entry name" value="ITPase-like_fam"/>
</dbReference>
<evidence type="ECO:0000256" key="4">
    <source>
        <dbReference type="ARBA" id="ARBA00022741"/>
    </source>
</evidence>
<dbReference type="NCBIfam" id="TIGR00042">
    <property type="entry name" value="RdgB/HAM1 family non-canonical purine NTP pyrophosphatase"/>
    <property type="match status" value="1"/>
</dbReference>
<feature type="binding site" evidence="10">
    <location>
        <begin position="155"/>
        <end position="158"/>
    </location>
    <ligand>
        <name>substrate</name>
    </ligand>
</feature>
<feature type="binding site" evidence="10">
    <location>
        <position position="70"/>
    </location>
    <ligand>
        <name>Mg(2+)</name>
        <dbReference type="ChEBI" id="CHEBI:18420"/>
    </ligand>
</feature>
<dbReference type="GO" id="GO:0046872">
    <property type="term" value="F:metal ion binding"/>
    <property type="evidence" value="ECO:0007669"/>
    <property type="project" value="UniProtKB-KW"/>
</dbReference>
<comment type="function">
    <text evidence="10">Pyrophosphatase that catalyzes the hydrolysis of nucleoside triphosphates to their monophosphate derivatives, with a high preference for the non-canonical purine nucleotides XTP (xanthosine triphosphate), dITP (deoxyinosine triphosphate) and ITP. Seems to function as a house-cleaning enzyme that removes non-canonical purine nucleotides from the nucleotide pool, thus preventing their incorporation into DNA/RNA and avoiding chromosomal lesions.</text>
</comment>
<feature type="active site" description="Proton acceptor" evidence="10">
    <location>
        <position position="70"/>
    </location>
</feature>
<dbReference type="Pfam" id="PF01725">
    <property type="entry name" value="Ham1p_like"/>
    <property type="match status" value="1"/>
</dbReference>
<evidence type="ECO:0000256" key="1">
    <source>
        <dbReference type="ARBA" id="ARBA00008023"/>
    </source>
</evidence>
<dbReference type="HAMAP" id="MF_01405">
    <property type="entry name" value="Non_canon_purine_NTPase"/>
    <property type="match status" value="1"/>
</dbReference>
<feature type="binding site" evidence="10">
    <location>
        <position position="71"/>
    </location>
    <ligand>
        <name>substrate</name>
    </ligand>
</feature>
<evidence type="ECO:0000256" key="7">
    <source>
        <dbReference type="ARBA" id="ARBA00023080"/>
    </source>
</evidence>
<organism evidence="12">
    <name type="scientific">Vibrio chaetopteri</name>
    <dbReference type="NCBI Taxonomy" id="3016528"/>
    <lineage>
        <taxon>Bacteria</taxon>
        <taxon>Pseudomonadati</taxon>
        <taxon>Pseudomonadota</taxon>
        <taxon>Gammaproteobacteria</taxon>
        <taxon>Vibrionales</taxon>
        <taxon>Vibrionaceae</taxon>
        <taxon>Vibrio</taxon>
    </lineage>
</organism>
<dbReference type="SUPFAM" id="SSF52972">
    <property type="entry name" value="ITPase-like"/>
    <property type="match status" value="1"/>
</dbReference>
<dbReference type="NCBIfam" id="NF011397">
    <property type="entry name" value="PRK14822.1"/>
    <property type="match status" value="1"/>
</dbReference>
<feature type="binding site" evidence="10">
    <location>
        <position position="178"/>
    </location>
    <ligand>
        <name>substrate</name>
    </ligand>
</feature>
<keyword evidence="7 10" id="KW-0546">Nucleotide metabolism</keyword>
<keyword evidence="6 10" id="KW-0460">Magnesium</keyword>
<evidence type="ECO:0000313" key="12">
    <source>
        <dbReference type="EMBL" id="XCD16492.1"/>
    </source>
</evidence>
<dbReference type="InterPro" id="IPR020922">
    <property type="entry name" value="dITP/XTP_pyrophosphatase"/>
</dbReference>
<dbReference type="Gene3D" id="3.90.950.10">
    <property type="match status" value="1"/>
</dbReference>
<dbReference type="PANTHER" id="PTHR11067:SF9">
    <property type="entry name" value="INOSINE TRIPHOSPHATE PYROPHOSPHATASE"/>
    <property type="match status" value="1"/>
</dbReference>
<comment type="similarity">
    <text evidence="1 10 11">Belongs to the HAM1 NTPase family.</text>
</comment>
<keyword evidence="4 10" id="KW-0547">Nucleotide-binding</keyword>
<accession>A0AAU8BJL5</accession>
<keyword evidence="5 10" id="KW-0378">Hydrolase</keyword>
<comment type="catalytic activity">
    <reaction evidence="10">
        <text>ITP + H2O = IMP + diphosphate + H(+)</text>
        <dbReference type="Rhea" id="RHEA:29399"/>
        <dbReference type="ChEBI" id="CHEBI:15377"/>
        <dbReference type="ChEBI" id="CHEBI:15378"/>
        <dbReference type="ChEBI" id="CHEBI:33019"/>
        <dbReference type="ChEBI" id="CHEBI:58053"/>
        <dbReference type="ChEBI" id="CHEBI:61402"/>
        <dbReference type="EC" id="3.6.1.66"/>
    </reaction>
</comment>
<dbReference type="GO" id="GO:0035870">
    <property type="term" value="F:dITP diphosphatase activity"/>
    <property type="evidence" value="ECO:0007669"/>
    <property type="project" value="UniProtKB-UniRule"/>
</dbReference>
<dbReference type="EMBL" id="CP115920">
    <property type="protein sequence ID" value="XCD16492.1"/>
    <property type="molecule type" value="Genomic_DNA"/>
</dbReference>
<dbReference type="GO" id="GO:0036220">
    <property type="term" value="F:ITP diphosphatase activity"/>
    <property type="evidence" value="ECO:0007669"/>
    <property type="project" value="UniProtKB-UniRule"/>
</dbReference>
<comment type="caution">
    <text evidence="10">Lacks conserved residue(s) required for the propagation of feature annotation.</text>
</comment>
<dbReference type="GO" id="GO:0000166">
    <property type="term" value="F:nucleotide binding"/>
    <property type="evidence" value="ECO:0007669"/>
    <property type="project" value="UniProtKB-KW"/>
</dbReference>
<evidence type="ECO:0000256" key="5">
    <source>
        <dbReference type="ARBA" id="ARBA00022801"/>
    </source>
</evidence>
<dbReference type="GO" id="GO:0009146">
    <property type="term" value="P:purine nucleoside triphosphate catabolic process"/>
    <property type="evidence" value="ECO:0007669"/>
    <property type="project" value="UniProtKB-UniRule"/>
</dbReference>
<dbReference type="PANTHER" id="PTHR11067">
    <property type="entry name" value="INOSINE TRIPHOSPHATE PYROPHOSPHATASE/HAM1 PROTEIN"/>
    <property type="match status" value="1"/>
</dbReference>
<dbReference type="GO" id="GO:0036222">
    <property type="term" value="F:XTP diphosphatase activity"/>
    <property type="evidence" value="ECO:0007669"/>
    <property type="project" value="UniProtKB-UniRule"/>
</dbReference>
<name>A0AAU8BJL5_9VIBR</name>
<comment type="catalytic activity">
    <reaction evidence="8 10">
        <text>dITP + H2O = dIMP + diphosphate + H(+)</text>
        <dbReference type="Rhea" id="RHEA:28342"/>
        <dbReference type="ChEBI" id="CHEBI:15377"/>
        <dbReference type="ChEBI" id="CHEBI:15378"/>
        <dbReference type="ChEBI" id="CHEBI:33019"/>
        <dbReference type="ChEBI" id="CHEBI:61194"/>
        <dbReference type="ChEBI" id="CHEBI:61382"/>
        <dbReference type="EC" id="3.6.1.66"/>
    </reaction>
</comment>
<keyword evidence="3 10" id="KW-0479">Metal-binding</keyword>
<sequence length="200" mass="21917">MNKKIVLATGNQGKVKEMADLLSDFGFEVHAQSEFNVSEVAETGTTFIENAIIKARHAAQETGLAAIADDSGLEIDYLKGAPGIYSARYYGEGATDKLNLEKVLTEMQGVPEEQRTARFHCVLVLMRHENDPTPLVCHGKWEGRILTEASGENGFGYDPIFFVPEEDCASAELEPVCKKQLSHRGKALNELFATIKAQGL</sequence>
<evidence type="ECO:0000256" key="10">
    <source>
        <dbReference type="HAMAP-Rule" id="MF_01405"/>
    </source>
</evidence>
<dbReference type="GO" id="GO:0005829">
    <property type="term" value="C:cytosol"/>
    <property type="evidence" value="ECO:0007669"/>
    <property type="project" value="TreeGrafter"/>
</dbReference>
<comment type="cofactor">
    <cofactor evidence="10">
        <name>Mg(2+)</name>
        <dbReference type="ChEBI" id="CHEBI:18420"/>
    </cofactor>
    <text evidence="10">Binds 1 Mg(2+) ion per subunit.</text>
</comment>
<dbReference type="FunFam" id="3.90.950.10:FF:000001">
    <property type="entry name" value="dITP/XTP pyrophosphatase"/>
    <property type="match status" value="1"/>
</dbReference>
<dbReference type="CDD" id="cd00515">
    <property type="entry name" value="HAM1"/>
    <property type="match status" value="1"/>
</dbReference>
<evidence type="ECO:0000256" key="3">
    <source>
        <dbReference type="ARBA" id="ARBA00022723"/>
    </source>
</evidence>